<dbReference type="SUPFAM" id="SSF50370">
    <property type="entry name" value="Ricin B-like lectins"/>
    <property type="match status" value="1"/>
</dbReference>
<sequence>MDMKMVSIISPLIMACANLLLQQPSFVTSLPFPSTTPLDKPGHVLNVRRSSFEIFHPTSGTCVIRKSLTDPLRLGPCSQSDPWAYTPQKFLTVKGTYFCLQASASGKPAKLGIVCTAPDSSWEVTSNSKSQIASKSADGSSLCLDVDPSNVLVTNPCLCINGDGACEADNQWFEINPWSVKQNGDSGTLVASRLASSPP</sequence>
<gene>
    <name evidence="3" type="primary">LOC120275289</name>
</gene>
<proteinExistence type="predicted"/>
<protein>
    <submittedName>
        <fullName evidence="3">Uncharacterized protein LOC120275289</fullName>
    </submittedName>
</protein>
<keyword evidence="2" id="KW-1185">Reference proteome</keyword>
<dbReference type="InterPro" id="IPR035992">
    <property type="entry name" value="Ricin_B-like_lectins"/>
</dbReference>
<feature type="signal peptide" evidence="1">
    <location>
        <begin position="1"/>
        <end position="29"/>
    </location>
</feature>
<evidence type="ECO:0000313" key="3">
    <source>
        <dbReference type="RefSeq" id="XP_039137756.1"/>
    </source>
</evidence>
<reference evidence="3" key="1">
    <citation type="submission" date="2025-08" db="UniProtKB">
        <authorList>
            <consortium name="RefSeq"/>
        </authorList>
    </citation>
    <scope>IDENTIFICATION</scope>
</reference>
<evidence type="ECO:0000313" key="2">
    <source>
        <dbReference type="Proteomes" id="UP001515500"/>
    </source>
</evidence>
<name>A0AB40CCV0_DIOCR</name>
<dbReference type="PANTHER" id="PTHR31263:SF44">
    <property type="entry name" value="OS04G0481200 PROTEIN"/>
    <property type="match status" value="1"/>
</dbReference>
<dbReference type="GeneID" id="120275289"/>
<dbReference type="Gene3D" id="2.80.10.50">
    <property type="match status" value="1"/>
</dbReference>
<dbReference type="RefSeq" id="XP_039137756.1">
    <property type="nucleotide sequence ID" value="XM_039281822.1"/>
</dbReference>
<dbReference type="PROSITE" id="PS51257">
    <property type="entry name" value="PROKAR_LIPOPROTEIN"/>
    <property type="match status" value="1"/>
</dbReference>
<dbReference type="AlphaFoldDB" id="A0AB40CCV0"/>
<feature type="chain" id="PRO_5044275279" evidence="1">
    <location>
        <begin position="30"/>
        <end position="199"/>
    </location>
</feature>
<dbReference type="Proteomes" id="UP001515500">
    <property type="component" value="Chromosome 14"/>
</dbReference>
<organism evidence="2 3">
    <name type="scientific">Dioscorea cayennensis subsp. rotundata</name>
    <name type="common">White Guinea yam</name>
    <name type="synonym">Dioscorea rotundata</name>
    <dbReference type="NCBI Taxonomy" id="55577"/>
    <lineage>
        <taxon>Eukaryota</taxon>
        <taxon>Viridiplantae</taxon>
        <taxon>Streptophyta</taxon>
        <taxon>Embryophyta</taxon>
        <taxon>Tracheophyta</taxon>
        <taxon>Spermatophyta</taxon>
        <taxon>Magnoliopsida</taxon>
        <taxon>Liliopsida</taxon>
        <taxon>Dioscoreales</taxon>
        <taxon>Dioscoreaceae</taxon>
        <taxon>Dioscorea</taxon>
    </lineage>
</organism>
<keyword evidence="1" id="KW-0732">Signal</keyword>
<evidence type="ECO:0000256" key="1">
    <source>
        <dbReference type="SAM" id="SignalP"/>
    </source>
</evidence>
<accession>A0AB40CCV0</accession>
<dbReference type="PANTHER" id="PTHR31263">
    <property type="entry name" value="CELLULASE FAMILY PROTEIN (AFU_ORTHOLOGUE AFUA_5G14560)"/>
    <property type="match status" value="1"/>
</dbReference>